<feature type="coiled-coil region" evidence="1">
    <location>
        <begin position="14"/>
        <end position="41"/>
    </location>
</feature>
<evidence type="ECO:0000313" key="3">
    <source>
        <dbReference type="Proteomes" id="UP000053923"/>
    </source>
</evidence>
<accession>A0A117MN73</accession>
<keyword evidence="1" id="KW-0175">Coiled coil</keyword>
<keyword evidence="3" id="KW-1185">Reference proteome</keyword>
<comment type="caution">
    <text evidence="2">The sequence shown here is derived from an EMBL/GenBank/DDBJ whole genome shotgun (WGS) entry which is preliminary data.</text>
</comment>
<organism evidence="2 3">
    <name type="scientific">Streptomyces regalis</name>
    <dbReference type="NCBI Taxonomy" id="68262"/>
    <lineage>
        <taxon>Bacteria</taxon>
        <taxon>Bacillati</taxon>
        <taxon>Actinomycetota</taxon>
        <taxon>Actinomycetes</taxon>
        <taxon>Kitasatosporales</taxon>
        <taxon>Streptomycetaceae</taxon>
        <taxon>Streptomyces</taxon>
    </lineage>
</organism>
<proteinExistence type="predicted"/>
<dbReference type="RefSeq" id="WP_062708421.1">
    <property type="nucleotide sequence ID" value="NZ_LLZG01000361.1"/>
</dbReference>
<name>A0A117MN73_9ACTN</name>
<dbReference type="EMBL" id="LLZG01000361">
    <property type="protein sequence ID" value="KUL26617.1"/>
    <property type="molecule type" value="Genomic_DNA"/>
</dbReference>
<reference evidence="3" key="1">
    <citation type="submission" date="2015-10" db="EMBL/GenBank/DDBJ databases">
        <authorList>
            <person name="Ju K.-S."/>
            <person name="Doroghazi J.R."/>
            <person name="Metcalf W.W."/>
        </authorList>
    </citation>
    <scope>NUCLEOTIDE SEQUENCE [LARGE SCALE GENOMIC DNA]</scope>
    <source>
        <strain evidence="3">NRRL 3151</strain>
    </source>
</reference>
<dbReference type="AlphaFoldDB" id="A0A117MN73"/>
<dbReference type="Proteomes" id="UP000053923">
    <property type="component" value="Unassembled WGS sequence"/>
</dbReference>
<sequence>MSTARDTELAAQAQQQVMDLLDRTQEQIDSLIREAEDSVAQIRRDCRDATGIDIGEASSPQEAALTDVLCGDLALLAERCRHLVAGADLLGTHVRPGSTKPLGAVLKAGVDLSTAAEAVRRLQRSGFFGACEEADQP</sequence>
<gene>
    <name evidence="2" type="ORF">ADL12_32175</name>
</gene>
<evidence type="ECO:0000313" key="2">
    <source>
        <dbReference type="EMBL" id="KUL26617.1"/>
    </source>
</evidence>
<evidence type="ECO:0000256" key="1">
    <source>
        <dbReference type="SAM" id="Coils"/>
    </source>
</evidence>
<protein>
    <submittedName>
        <fullName evidence="2">Uncharacterized protein</fullName>
    </submittedName>
</protein>